<keyword evidence="2" id="KW-0472">Membrane</keyword>
<sequence length="584" mass="66103">MRRRPVEVYGRQSVHCGTRSHSTTSFASQRPSRPLKYAKWSSYIVLSCTGIVVWDYTWNASALIRTWRTLWTCTAVALDYKYNFTAEKGDSIPELHARVADRMYNLFTGNGGLYIKFGQAIAANAAFLPKPVQEKFATLFDDAPQVPYKDLEAVFISEFGRPPDGPDGVFEYFDKTAVASASIAQVHKALLRPTPGDTREHWVAVKIQKPDVGIQTGWDLAAFKAVMWMFERSFELPVYFAVDYIASHIKQELDFIREASNSKRTAQLVESEPMFSDRVYIPKIYDEFSTLRVMTSEWIDAVRFSDPEGVKTMLGPSGSKALMQTMVELFSAQMFSWGFVHCDPHPGNILVRPHPTRPRQPQLVLLDHGLYVEVSQKMRQDWARVFKAMLSGDRVAVEAVTDSWGFGMGMGDMFASFALLKPVRLSGPGRNSGFAAMMPPEGLSNYEKGVHMKAALKNFLIDTDKMPKVLPFMIRNMRMVQGNNQALGVPVNRLRINGEWASRSLTMQSGLPLLSRLREYWFHFTFQVVMFSIDIAFWWNRARQMLGKVVGFRTPSFEDEIETAMRKAAQSALGVELTEAAFEG</sequence>
<accession>A0A0D7A464</accession>
<dbReference type="PANTHER" id="PTHR43173">
    <property type="entry name" value="ABC1 FAMILY PROTEIN"/>
    <property type="match status" value="1"/>
</dbReference>
<evidence type="ECO:0000313" key="5">
    <source>
        <dbReference type="Proteomes" id="UP000054144"/>
    </source>
</evidence>
<evidence type="ECO:0000256" key="1">
    <source>
        <dbReference type="ARBA" id="ARBA00009670"/>
    </source>
</evidence>
<dbReference type="SUPFAM" id="SSF56112">
    <property type="entry name" value="Protein kinase-like (PK-like)"/>
    <property type="match status" value="1"/>
</dbReference>
<feature type="transmembrane region" description="Helical" evidence="2">
    <location>
        <begin position="520"/>
        <end position="539"/>
    </location>
</feature>
<dbReference type="OrthoDB" id="427480at2759"/>
<dbReference type="Pfam" id="PF03109">
    <property type="entry name" value="ABC1"/>
    <property type="match status" value="1"/>
</dbReference>
<reference evidence="4 5" key="1">
    <citation type="journal article" date="2015" name="Fungal Genet. Biol.">
        <title>Evolution of novel wood decay mechanisms in Agaricales revealed by the genome sequences of Fistulina hepatica and Cylindrobasidium torrendii.</title>
        <authorList>
            <person name="Floudas D."/>
            <person name="Held B.W."/>
            <person name="Riley R."/>
            <person name="Nagy L.G."/>
            <person name="Koehler G."/>
            <person name="Ransdell A.S."/>
            <person name="Younus H."/>
            <person name="Chow J."/>
            <person name="Chiniquy J."/>
            <person name="Lipzen A."/>
            <person name="Tritt A."/>
            <person name="Sun H."/>
            <person name="Haridas S."/>
            <person name="LaButti K."/>
            <person name="Ohm R.A."/>
            <person name="Kues U."/>
            <person name="Blanchette R.A."/>
            <person name="Grigoriev I.V."/>
            <person name="Minto R.E."/>
            <person name="Hibbett D.S."/>
        </authorList>
    </citation>
    <scope>NUCLEOTIDE SEQUENCE [LARGE SCALE GENOMIC DNA]</scope>
    <source>
        <strain evidence="4 5">ATCC 64428</strain>
    </source>
</reference>
<keyword evidence="2" id="KW-1133">Transmembrane helix</keyword>
<evidence type="ECO:0000259" key="3">
    <source>
        <dbReference type="Pfam" id="PF03109"/>
    </source>
</evidence>
<dbReference type="InterPro" id="IPR051130">
    <property type="entry name" value="Mito_struct-func_regulator"/>
</dbReference>
<comment type="similarity">
    <text evidence="1">Belongs to the protein kinase superfamily. ADCK protein kinase family.</text>
</comment>
<dbReference type="EMBL" id="KN882067">
    <property type="protein sequence ID" value="KIY44701.1"/>
    <property type="molecule type" value="Genomic_DNA"/>
</dbReference>
<dbReference type="InterPro" id="IPR045307">
    <property type="entry name" value="ADCK1_dom"/>
</dbReference>
<evidence type="ECO:0000313" key="4">
    <source>
        <dbReference type="EMBL" id="KIY44701.1"/>
    </source>
</evidence>
<organism evidence="4 5">
    <name type="scientific">Fistulina hepatica ATCC 64428</name>
    <dbReference type="NCBI Taxonomy" id="1128425"/>
    <lineage>
        <taxon>Eukaryota</taxon>
        <taxon>Fungi</taxon>
        <taxon>Dikarya</taxon>
        <taxon>Basidiomycota</taxon>
        <taxon>Agaricomycotina</taxon>
        <taxon>Agaricomycetes</taxon>
        <taxon>Agaricomycetidae</taxon>
        <taxon>Agaricales</taxon>
        <taxon>Fistulinaceae</taxon>
        <taxon>Fistulina</taxon>
    </lineage>
</organism>
<dbReference type="InterPro" id="IPR011009">
    <property type="entry name" value="Kinase-like_dom_sf"/>
</dbReference>
<dbReference type="Proteomes" id="UP000054144">
    <property type="component" value="Unassembled WGS sequence"/>
</dbReference>
<evidence type="ECO:0000256" key="2">
    <source>
        <dbReference type="SAM" id="Phobius"/>
    </source>
</evidence>
<name>A0A0D7A464_9AGAR</name>
<dbReference type="PANTHER" id="PTHR43173:SF37">
    <property type="entry name" value="ABC1 FAMILY PROTEIN C10F6.14C"/>
    <property type="match status" value="1"/>
</dbReference>
<proteinExistence type="inferred from homology"/>
<dbReference type="InterPro" id="IPR004147">
    <property type="entry name" value="ABC1_dom"/>
</dbReference>
<keyword evidence="2" id="KW-0812">Transmembrane</keyword>
<feature type="domain" description="ABC1 atypical kinase-like" evidence="3">
    <location>
        <begin position="139"/>
        <end position="398"/>
    </location>
</feature>
<dbReference type="AlphaFoldDB" id="A0A0D7A464"/>
<protein>
    <submittedName>
        <fullName evidence="4">ABC1-domain-containing protein</fullName>
    </submittedName>
</protein>
<keyword evidence="5" id="KW-1185">Reference proteome</keyword>
<dbReference type="CDD" id="cd13969">
    <property type="entry name" value="ADCK1-like"/>
    <property type="match status" value="1"/>
</dbReference>
<gene>
    <name evidence="4" type="ORF">FISHEDRAFT_50867</name>
</gene>